<evidence type="ECO:0000313" key="2">
    <source>
        <dbReference type="Proteomes" id="UP000517694"/>
    </source>
</evidence>
<dbReference type="AlphaFoldDB" id="A0A7X1I1U2"/>
<dbReference type="EMBL" id="JACMHY010000008">
    <property type="protein sequence ID" value="MBC2867237.1"/>
    <property type="molecule type" value="Genomic_DNA"/>
</dbReference>
<proteinExistence type="predicted"/>
<reference evidence="1 2" key="1">
    <citation type="submission" date="2020-08" db="EMBL/GenBank/DDBJ databases">
        <title>Whole-Genome Sequence of French Clinical Streptomyces mexicanus Strain Q0842.</title>
        <authorList>
            <person name="Boxberger M."/>
            <person name="La Scola B."/>
        </authorList>
    </citation>
    <scope>NUCLEOTIDE SEQUENCE [LARGE SCALE GENOMIC DNA]</scope>
    <source>
        <strain evidence="1 2">Marseille-Q0842</strain>
    </source>
</reference>
<sequence>MRPRRRARPHSGTGRGAAGACVRVLPMYVPTHQNWWWTAHPAAH</sequence>
<dbReference type="InterPro" id="IPR012638">
    <property type="entry name" value="Trp_leader1"/>
</dbReference>
<dbReference type="Proteomes" id="UP000517694">
    <property type="component" value="Unassembled WGS sequence"/>
</dbReference>
<protein>
    <submittedName>
        <fullName evidence="1">Trp operon leader peptide</fullName>
    </submittedName>
</protein>
<organism evidence="1 2">
    <name type="scientific">Streptomyces mexicanus</name>
    <dbReference type="NCBI Taxonomy" id="178566"/>
    <lineage>
        <taxon>Bacteria</taxon>
        <taxon>Bacillati</taxon>
        <taxon>Actinomycetota</taxon>
        <taxon>Actinomycetes</taxon>
        <taxon>Kitasatosporales</taxon>
        <taxon>Streptomycetaceae</taxon>
        <taxon>Streptomyces</taxon>
    </lineage>
</organism>
<comment type="caution">
    <text evidence="1">The sequence shown here is derived from an EMBL/GenBank/DDBJ whole genome shotgun (WGS) entry which is preliminary data.</text>
</comment>
<keyword evidence="2" id="KW-1185">Reference proteome</keyword>
<name>A0A7X1I1U2_9ACTN</name>
<gene>
    <name evidence="1" type="ORF">H1R13_20380</name>
</gene>
<accession>A0A7X1I1U2</accession>
<evidence type="ECO:0000313" key="1">
    <source>
        <dbReference type="EMBL" id="MBC2867237.1"/>
    </source>
</evidence>
<dbReference type="Pfam" id="PF08055">
    <property type="entry name" value="Trp_leader1"/>
    <property type="match status" value="1"/>
</dbReference>